<name>A0A369Q3U5_9SPHI</name>
<evidence type="ECO:0000313" key="3">
    <source>
        <dbReference type="Proteomes" id="UP000253961"/>
    </source>
</evidence>
<protein>
    <submittedName>
        <fullName evidence="2">Uncharacterized protein</fullName>
    </submittedName>
</protein>
<dbReference type="EMBL" id="QPKV01000002">
    <property type="protein sequence ID" value="RDC57937.1"/>
    <property type="molecule type" value="Genomic_DNA"/>
</dbReference>
<dbReference type="RefSeq" id="WP_115401358.1">
    <property type="nucleotide sequence ID" value="NZ_QPKV01000002.1"/>
</dbReference>
<evidence type="ECO:0000256" key="1">
    <source>
        <dbReference type="SAM" id="Phobius"/>
    </source>
</evidence>
<gene>
    <name evidence="2" type="ORF">DU508_03010</name>
</gene>
<keyword evidence="1" id="KW-1133">Transmembrane helix</keyword>
<organism evidence="2 3">
    <name type="scientific">Pedobacter chinensis</name>
    <dbReference type="NCBI Taxonomy" id="2282421"/>
    <lineage>
        <taxon>Bacteria</taxon>
        <taxon>Pseudomonadati</taxon>
        <taxon>Bacteroidota</taxon>
        <taxon>Sphingobacteriia</taxon>
        <taxon>Sphingobacteriales</taxon>
        <taxon>Sphingobacteriaceae</taxon>
        <taxon>Pedobacter</taxon>
    </lineage>
</organism>
<evidence type="ECO:0000313" key="2">
    <source>
        <dbReference type="EMBL" id="RDC57937.1"/>
    </source>
</evidence>
<keyword evidence="1" id="KW-0812">Transmembrane</keyword>
<comment type="caution">
    <text evidence="2">The sequence shown here is derived from an EMBL/GenBank/DDBJ whole genome shotgun (WGS) entry which is preliminary data.</text>
</comment>
<dbReference type="Proteomes" id="UP000253961">
    <property type="component" value="Unassembled WGS sequence"/>
</dbReference>
<sequence>MTATNTKKNLIYRVLIEGIRAAGMGFGIYLTKPTLEKRIAKSLSLADSSVNTTLSHSPKRDLASPVNFELAGLGGIAAYKIYKGLRRKKTANLVEGIFLTAVLAAAVVYTAKLTRNQSVESE</sequence>
<feature type="transmembrane region" description="Helical" evidence="1">
    <location>
        <begin position="90"/>
        <end position="111"/>
    </location>
</feature>
<accession>A0A369Q3U5</accession>
<keyword evidence="1" id="KW-0472">Membrane</keyword>
<keyword evidence="3" id="KW-1185">Reference proteome</keyword>
<dbReference type="OrthoDB" id="771416at2"/>
<proteinExistence type="predicted"/>
<dbReference type="AlphaFoldDB" id="A0A369Q3U5"/>
<reference evidence="2 3" key="1">
    <citation type="submission" date="2018-07" db="EMBL/GenBank/DDBJ databases">
        <title>Pedobacter sp. nov., isolated from soil.</title>
        <authorList>
            <person name="Zhou L.Y."/>
            <person name="Du Z.J."/>
        </authorList>
    </citation>
    <scope>NUCLEOTIDE SEQUENCE [LARGE SCALE GENOMIC DNA]</scope>
    <source>
        <strain evidence="2 3">JDX94</strain>
    </source>
</reference>